<evidence type="ECO:0000259" key="1">
    <source>
        <dbReference type="PROSITE" id="PS51159"/>
    </source>
</evidence>
<dbReference type="GO" id="GO:2001069">
    <property type="term" value="F:glycogen binding"/>
    <property type="evidence" value="ECO:0007669"/>
    <property type="project" value="TreeGrafter"/>
</dbReference>
<dbReference type="AlphaFoldDB" id="A0A0M3HMU0"/>
<dbReference type="Gene3D" id="2.60.40.2440">
    <property type="entry name" value="Carbohydrate binding type-21 domain"/>
    <property type="match status" value="1"/>
</dbReference>
<feature type="domain" description="CBM21" evidence="1">
    <location>
        <begin position="245"/>
        <end position="361"/>
    </location>
</feature>
<evidence type="ECO:0000313" key="3">
    <source>
        <dbReference type="WBParaSite" id="ALUE_0000289601-mRNA-1"/>
    </source>
</evidence>
<proteinExistence type="predicted"/>
<keyword evidence="2" id="KW-1185">Reference proteome</keyword>
<protein>
    <submittedName>
        <fullName evidence="3">CBM21 domain-containing protein</fullName>
    </submittedName>
</protein>
<dbReference type="PROSITE" id="PS51159">
    <property type="entry name" value="CBM21"/>
    <property type="match status" value="1"/>
</dbReference>
<dbReference type="GO" id="GO:0008157">
    <property type="term" value="F:protein phosphatase 1 binding"/>
    <property type="evidence" value="ECO:0007669"/>
    <property type="project" value="TreeGrafter"/>
</dbReference>
<dbReference type="PANTHER" id="PTHR12307">
    <property type="entry name" value="PROTEIN PHOSPHATASE 1 REGULATORY SUBUNIT"/>
    <property type="match status" value="1"/>
</dbReference>
<dbReference type="InterPro" id="IPR050782">
    <property type="entry name" value="PP1_regulatory_subunit_3"/>
</dbReference>
<dbReference type="GO" id="GO:0000164">
    <property type="term" value="C:protein phosphatase type 1 complex"/>
    <property type="evidence" value="ECO:0007669"/>
    <property type="project" value="TreeGrafter"/>
</dbReference>
<organism evidence="2 3">
    <name type="scientific">Ascaris lumbricoides</name>
    <name type="common">Giant roundworm</name>
    <dbReference type="NCBI Taxonomy" id="6252"/>
    <lineage>
        <taxon>Eukaryota</taxon>
        <taxon>Metazoa</taxon>
        <taxon>Ecdysozoa</taxon>
        <taxon>Nematoda</taxon>
        <taxon>Chromadorea</taxon>
        <taxon>Rhabditida</taxon>
        <taxon>Spirurina</taxon>
        <taxon>Ascaridomorpha</taxon>
        <taxon>Ascaridoidea</taxon>
        <taxon>Ascarididae</taxon>
        <taxon>Ascaris</taxon>
    </lineage>
</organism>
<dbReference type="Proteomes" id="UP000036681">
    <property type="component" value="Unplaced"/>
</dbReference>
<name>A0A0M3HMU0_ASCLU</name>
<accession>A0A0M3HMU0</accession>
<reference evidence="3" key="1">
    <citation type="submission" date="2016-05" db="UniProtKB">
        <authorList>
            <consortium name="WormBaseParasite"/>
        </authorList>
    </citation>
    <scope>IDENTIFICATION</scope>
</reference>
<dbReference type="InterPro" id="IPR038175">
    <property type="entry name" value="CBM21_dom_sf"/>
</dbReference>
<dbReference type="PANTHER" id="PTHR12307:SF48">
    <property type="entry name" value="PROTEIN PHOSPHATASE 1 REGULATORY SUBUNIT"/>
    <property type="match status" value="1"/>
</dbReference>
<dbReference type="GO" id="GO:0005979">
    <property type="term" value="P:regulation of glycogen biosynthetic process"/>
    <property type="evidence" value="ECO:0007669"/>
    <property type="project" value="TreeGrafter"/>
</dbReference>
<evidence type="ECO:0000313" key="2">
    <source>
        <dbReference type="Proteomes" id="UP000036681"/>
    </source>
</evidence>
<sequence>MSHCDDRMGWMTFAKAVIERAVDFYIDSCQRDAAWSLWRFACKKLEEIKRYFQKRRTKEHEDDGGPDWSDMQFVEAKHPRSILFSEYISLGMGKCSAIVGLHSRNSMTNHCCSTDPCHDERLAEQTGSLAEGDAKEAHLRISFTREDSGLADACSLCASMTLASTEVNAALSPHKTVRFADDCGLELATVRVMTEPSDYPPMISPSVIRRLLGKDADDVAEESQQSSATWVVGFKQPASEYVKFRETLEKGMVALENVMLKNDICHMVGTVKVKNIAFEKRVFIRLTTDGWKSFTDRVATFQPSSSKSYDTFSFDVEIPSNGDRPDASIQFCVCYEAGPSDDQSKRTQYWDSNDGKNYELKGSECIVSASGHATPLFGKQDGLDDAYLCDYENWTKFASWKNLSIEGPYW</sequence>
<dbReference type="WBParaSite" id="ALUE_0000289601-mRNA-1">
    <property type="protein sequence ID" value="ALUE_0000289601-mRNA-1"/>
    <property type="gene ID" value="ALUE_0000289601"/>
</dbReference>
<dbReference type="InterPro" id="IPR005036">
    <property type="entry name" value="CBM21_dom"/>
</dbReference>
<dbReference type="Pfam" id="PF03370">
    <property type="entry name" value="CBM_21"/>
    <property type="match status" value="1"/>
</dbReference>